<sequence>MRDLRGKTICVIGGAGFIGSHVVDELLTRDVGQVIVYDNFCRGSLDNLTDALRDPRVRVFEAGGDILQSDILSQAVGESQCVVHLAALWLLQCHEYPRAAFDVNVRGTFNVIEACRDHGIERLVYSSSASVYGDAVALPMTEQHPFHNDTFYGATKIAGEAMVHAFAKRYGLSTAMLRYMNVYGARQDYKGTYIAVIMKILDRLDRGLPPIIHGDGAASYDFIYVSDCARANVLALESDRSDEAYNVGSGTQTSLRELAEMLLLLRESTLAIQYEPQAQVFVTNRVGCPEKAARDLGFRTTIALPDGLSRLIAWRDAHRARVAAQAAAHR</sequence>
<dbReference type="OrthoDB" id="9801785at2"/>
<dbReference type="STRING" id="1379270.GEMMAAP_02410"/>
<evidence type="ECO:0000256" key="1">
    <source>
        <dbReference type="ARBA" id="ARBA00007637"/>
    </source>
</evidence>
<evidence type="ECO:0000313" key="3">
    <source>
        <dbReference type="EMBL" id="AMW03998.1"/>
    </source>
</evidence>
<accession>A0A143BG45</accession>
<reference evidence="3 4" key="2">
    <citation type="journal article" date="2016" name="Environ. Microbiol. Rep.">
        <title>Metagenomic evidence for the presence of phototrophic Gemmatimonadetes bacteria in diverse environments.</title>
        <authorList>
            <person name="Zeng Y."/>
            <person name="Baumbach J."/>
            <person name="Barbosa E.G."/>
            <person name="Azevedo V."/>
            <person name="Zhang C."/>
            <person name="Koblizek M."/>
        </authorList>
    </citation>
    <scope>NUCLEOTIDE SEQUENCE [LARGE SCALE GENOMIC DNA]</scope>
    <source>
        <strain evidence="3 4">AP64</strain>
    </source>
</reference>
<evidence type="ECO:0000259" key="2">
    <source>
        <dbReference type="Pfam" id="PF01370"/>
    </source>
</evidence>
<feature type="domain" description="NAD-dependent epimerase/dehydratase" evidence="2">
    <location>
        <begin position="9"/>
        <end position="248"/>
    </location>
</feature>
<name>A0A143BG45_9BACT</name>
<dbReference type="InterPro" id="IPR036291">
    <property type="entry name" value="NAD(P)-bd_dom_sf"/>
</dbReference>
<dbReference type="Pfam" id="PF01370">
    <property type="entry name" value="Epimerase"/>
    <property type="match status" value="1"/>
</dbReference>
<evidence type="ECO:0000313" key="4">
    <source>
        <dbReference type="Proteomes" id="UP000076404"/>
    </source>
</evidence>
<comment type="similarity">
    <text evidence="1">Belongs to the NAD(P)-dependent epimerase/dehydratase family.</text>
</comment>
<keyword evidence="4" id="KW-1185">Reference proteome</keyword>
<dbReference type="RefSeq" id="WP_026849286.1">
    <property type="nucleotide sequence ID" value="NZ_CP011454.1"/>
</dbReference>
<protein>
    <submittedName>
        <fullName evidence="3">NAD-dependent dehydratase</fullName>
    </submittedName>
</protein>
<dbReference type="Gene3D" id="3.40.50.720">
    <property type="entry name" value="NAD(P)-binding Rossmann-like Domain"/>
    <property type="match status" value="1"/>
</dbReference>
<organism evidence="3 4">
    <name type="scientific">Gemmatimonas phototrophica</name>
    <dbReference type="NCBI Taxonomy" id="1379270"/>
    <lineage>
        <taxon>Bacteria</taxon>
        <taxon>Pseudomonadati</taxon>
        <taxon>Gemmatimonadota</taxon>
        <taxon>Gemmatimonadia</taxon>
        <taxon>Gemmatimonadales</taxon>
        <taxon>Gemmatimonadaceae</taxon>
        <taxon>Gemmatimonas</taxon>
    </lineage>
</organism>
<dbReference type="SUPFAM" id="SSF51735">
    <property type="entry name" value="NAD(P)-binding Rossmann-fold domains"/>
    <property type="match status" value="1"/>
</dbReference>
<dbReference type="KEGG" id="gph:GEMMAAP_02410"/>
<dbReference type="eggNOG" id="COG0451">
    <property type="taxonomic scope" value="Bacteria"/>
</dbReference>
<dbReference type="Gene3D" id="3.90.25.10">
    <property type="entry name" value="UDP-galactose 4-epimerase, domain 1"/>
    <property type="match status" value="1"/>
</dbReference>
<reference evidence="3 4" key="1">
    <citation type="journal article" date="2014" name="Proc. Natl. Acad. Sci. U.S.A.">
        <title>Functional type 2 photosynthetic reaction centers found in the rare bacterial phylum Gemmatimonadetes.</title>
        <authorList>
            <person name="Zeng Y."/>
            <person name="Feng F."/>
            <person name="Medova H."/>
            <person name="Dean J."/>
            <person name="Koblizek M."/>
        </authorList>
    </citation>
    <scope>NUCLEOTIDE SEQUENCE [LARGE SCALE GENOMIC DNA]</scope>
    <source>
        <strain evidence="3 4">AP64</strain>
    </source>
</reference>
<dbReference type="EMBL" id="CP011454">
    <property type="protein sequence ID" value="AMW03998.1"/>
    <property type="molecule type" value="Genomic_DNA"/>
</dbReference>
<dbReference type="PANTHER" id="PTHR43000">
    <property type="entry name" value="DTDP-D-GLUCOSE 4,6-DEHYDRATASE-RELATED"/>
    <property type="match status" value="1"/>
</dbReference>
<gene>
    <name evidence="3" type="ORF">GEMMAAP_02410</name>
</gene>
<dbReference type="Proteomes" id="UP000076404">
    <property type="component" value="Chromosome"/>
</dbReference>
<dbReference type="AlphaFoldDB" id="A0A143BG45"/>
<dbReference type="InterPro" id="IPR001509">
    <property type="entry name" value="Epimerase_deHydtase"/>
</dbReference>
<proteinExistence type="inferred from homology"/>